<dbReference type="Proteomes" id="UP001162156">
    <property type="component" value="Unassembled WGS sequence"/>
</dbReference>
<accession>A0AAV8XTV4</accession>
<reference evidence="1" key="1">
    <citation type="journal article" date="2023" name="Insect Mol. Biol.">
        <title>Genome sequencing provides insights into the evolution of gene families encoding plant cell wall-degrading enzymes in longhorned beetles.</title>
        <authorList>
            <person name="Shin N.R."/>
            <person name="Okamura Y."/>
            <person name="Kirsch R."/>
            <person name="Pauchet Y."/>
        </authorList>
    </citation>
    <scope>NUCLEOTIDE SEQUENCE</scope>
    <source>
        <strain evidence="1">RBIC_L_NR</strain>
    </source>
</reference>
<name>A0AAV8XTV4_9CUCU</name>
<dbReference type="EMBL" id="JANEYF010002763">
    <property type="protein sequence ID" value="KAJ8942441.1"/>
    <property type="molecule type" value="Genomic_DNA"/>
</dbReference>
<organism evidence="1 2">
    <name type="scientific">Rhamnusium bicolor</name>
    <dbReference type="NCBI Taxonomy" id="1586634"/>
    <lineage>
        <taxon>Eukaryota</taxon>
        <taxon>Metazoa</taxon>
        <taxon>Ecdysozoa</taxon>
        <taxon>Arthropoda</taxon>
        <taxon>Hexapoda</taxon>
        <taxon>Insecta</taxon>
        <taxon>Pterygota</taxon>
        <taxon>Neoptera</taxon>
        <taxon>Endopterygota</taxon>
        <taxon>Coleoptera</taxon>
        <taxon>Polyphaga</taxon>
        <taxon>Cucujiformia</taxon>
        <taxon>Chrysomeloidea</taxon>
        <taxon>Cerambycidae</taxon>
        <taxon>Lepturinae</taxon>
        <taxon>Rhagiini</taxon>
        <taxon>Rhamnusium</taxon>
    </lineage>
</organism>
<evidence type="ECO:0000313" key="1">
    <source>
        <dbReference type="EMBL" id="KAJ8942441.1"/>
    </source>
</evidence>
<proteinExistence type="predicted"/>
<protein>
    <submittedName>
        <fullName evidence="1">Uncharacterized protein</fullName>
    </submittedName>
</protein>
<comment type="caution">
    <text evidence="1">The sequence shown here is derived from an EMBL/GenBank/DDBJ whole genome shotgun (WGS) entry which is preliminary data.</text>
</comment>
<gene>
    <name evidence="1" type="ORF">NQ314_010070</name>
</gene>
<keyword evidence="2" id="KW-1185">Reference proteome</keyword>
<dbReference type="AlphaFoldDB" id="A0AAV8XTV4"/>
<evidence type="ECO:0000313" key="2">
    <source>
        <dbReference type="Proteomes" id="UP001162156"/>
    </source>
</evidence>
<sequence>MKRRAAVININVVSYLITTRKDTVNDEPRTNIWKFNNISSQFEIYQTIYEGEPIGLSTITYNCGYYLAVAYGHLQNTMHLGGVAIRR</sequence>